<evidence type="ECO:0000313" key="2">
    <source>
        <dbReference type="Proteomes" id="UP000663859"/>
    </source>
</evidence>
<proteinExistence type="predicted"/>
<evidence type="ECO:0000313" key="1">
    <source>
        <dbReference type="EMBL" id="CAF0704537.1"/>
    </source>
</evidence>
<dbReference type="Proteomes" id="UP000663859">
    <property type="component" value="Unassembled WGS sequence"/>
</dbReference>
<organism evidence="1 2">
    <name type="scientific">Candidatus Methylacidithermus pantelleriae</name>
    <dbReference type="NCBI Taxonomy" id="2744239"/>
    <lineage>
        <taxon>Bacteria</taxon>
        <taxon>Pseudomonadati</taxon>
        <taxon>Verrucomicrobiota</taxon>
        <taxon>Methylacidiphilae</taxon>
        <taxon>Methylacidiphilales</taxon>
        <taxon>Methylacidiphilaceae</taxon>
        <taxon>Candidatus Methylacidithermus</taxon>
    </lineage>
</organism>
<keyword evidence="2" id="KW-1185">Reference proteome</keyword>
<reference evidence="1" key="1">
    <citation type="submission" date="2021-02" db="EMBL/GenBank/DDBJ databases">
        <authorList>
            <person name="Cremers G."/>
            <person name="Picone N."/>
        </authorList>
    </citation>
    <scope>NUCLEOTIDE SEQUENCE</scope>
    <source>
        <strain evidence="1">PQ17</strain>
    </source>
</reference>
<name>A0A8J2BSM9_9BACT</name>
<sequence length="70" mass="8135">MSRLGLMGFLRRLRPRKRETERYLVFARGIPACEWSAALFRRRPGRSSLVGEWLSRVCGTIRAEDSIQPN</sequence>
<accession>A0A8J2BSM9</accession>
<dbReference type="AlphaFoldDB" id="A0A8J2BSM9"/>
<gene>
    <name evidence="1" type="ORF">MPNT_70062</name>
</gene>
<comment type="caution">
    <text evidence="1">The sequence shown here is derived from an EMBL/GenBank/DDBJ whole genome shotgun (WGS) entry which is preliminary data.</text>
</comment>
<dbReference type="EMBL" id="CAJNOB010000067">
    <property type="protein sequence ID" value="CAF0704537.1"/>
    <property type="molecule type" value="Genomic_DNA"/>
</dbReference>
<protein>
    <submittedName>
        <fullName evidence="1">Uncharacterized protein</fullName>
    </submittedName>
</protein>